<dbReference type="Gene3D" id="3.40.50.10490">
    <property type="entry name" value="Glucose-6-phosphate isomerase like protein, domain 1"/>
    <property type="match status" value="1"/>
</dbReference>
<evidence type="ECO:0000259" key="1">
    <source>
        <dbReference type="PROSITE" id="PS51464"/>
    </source>
</evidence>
<dbReference type="InterPro" id="IPR047640">
    <property type="entry name" value="RpiR-like"/>
</dbReference>
<proteinExistence type="predicted"/>
<evidence type="ECO:0000313" key="3">
    <source>
        <dbReference type="Proteomes" id="UP001259239"/>
    </source>
</evidence>
<gene>
    <name evidence="2" type="ORF">P7H09_03295</name>
</gene>
<dbReference type="GO" id="GO:1901135">
    <property type="term" value="P:carbohydrate derivative metabolic process"/>
    <property type="evidence" value="ECO:0007669"/>
    <property type="project" value="InterPro"/>
</dbReference>
<dbReference type="PROSITE" id="PS51464">
    <property type="entry name" value="SIS"/>
    <property type="match status" value="1"/>
</dbReference>
<dbReference type="SUPFAM" id="SSF53697">
    <property type="entry name" value="SIS domain"/>
    <property type="match status" value="1"/>
</dbReference>
<dbReference type="PANTHER" id="PTHR30514">
    <property type="entry name" value="GLUCOKINASE"/>
    <property type="match status" value="1"/>
</dbReference>
<dbReference type="Pfam" id="PF01380">
    <property type="entry name" value="SIS"/>
    <property type="match status" value="1"/>
</dbReference>
<dbReference type="GO" id="GO:0097367">
    <property type="term" value="F:carbohydrate derivative binding"/>
    <property type="evidence" value="ECO:0007669"/>
    <property type="project" value="InterPro"/>
</dbReference>
<feature type="domain" description="SIS" evidence="1">
    <location>
        <begin position="1"/>
        <end position="91"/>
    </location>
</feature>
<reference evidence="2" key="1">
    <citation type="journal article" date="2023" name="J. Vet. Diagn. Invest.">
        <title>Oxytetracycline-resistant Paenibacillus larvae identified in commercial beekeeping operations in Saskatchewan using pooled honey sampling.</title>
        <authorList>
            <person name="Obshta O."/>
            <person name="Zabrodski M.W."/>
            <person name="Soomro T."/>
            <person name="Wilson G."/>
            <person name="Masood F."/>
            <person name="Thebeau J."/>
            <person name="Silva M.C.B."/>
            <person name="Biganski S."/>
            <person name="Kozii I.V."/>
            <person name="Koziy R.V."/>
            <person name="Raza M.F."/>
            <person name="Jose M.S."/>
            <person name="Simko E."/>
            <person name="Wood S.C."/>
        </authorList>
    </citation>
    <scope>NUCLEOTIDE SEQUENCE</scope>
    <source>
        <strain evidence="2">PL001</strain>
    </source>
</reference>
<dbReference type="GO" id="GO:0003677">
    <property type="term" value="F:DNA binding"/>
    <property type="evidence" value="ECO:0007669"/>
    <property type="project" value="InterPro"/>
</dbReference>
<accession>A0AAP5N1N4</accession>
<dbReference type="InterPro" id="IPR001347">
    <property type="entry name" value="SIS_dom"/>
</dbReference>
<dbReference type="Proteomes" id="UP001259239">
    <property type="component" value="Unassembled WGS sequence"/>
</dbReference>
<evidence type="ECO:0000313" key="2">
    <source>
        <dbReference type="EMBL" id="MDT2250425.1"/>
    </source>
</evidence>
<dbReference type="InterPro" id="IPR046348">
    <property type="entry name" value="SIS_dom_sf"/>
</dbReference>
<reference evidence="2" key="2">
    <citation type="submission" date="2023-03" db="EMBL/GenBank/DDBJ databases">
        <authorList>
            <person name="Obshta O."/>
            <person name="Zabrodski M.W."/>
            <person name="Soomro T."/>
            <person name="Wilson G."/>
            <person name="Masood F."/>
            <person name="Thebeau J."/>
            <person name="Bezerra Da Silva M.C."/>
            <person name="Raza F."/>
            <person name="Biganski S."/>
            <person name="Jose M."/>
            <person name="Camilli M."/>
            <person name="Kozii I.V."/>
            <person name="Kozii R.V."/>
            <person name="Simko E."/>
            <person name="Wood S.C."/>
        </authorList>
    </citation>
    <scope>NUCLEOTIDE SEQUENCE</scope>
    <source>
        <strain evidence="2">PL001</strain>
    </source>
</reference>
<name>A0AAP5N1N4_9BACL</name>
<dbReference type="GO" id="GO:0003700">
    <property type="term" value="F:DNA-binding transcription factor activity"/>
    <property type="evidence" value="ECO:0007669"/>
    <property type="project" value="InterPro"/>
</dbReference>
<protein>
    <submittedName>
        <fullName evidence="2">SIS domain-containing protein</fullName>
    </submittedName>
</protein>
<dbReference type="RefSeq" id="WP_235430700.1">
    <property type="nucleotide sequence ID" value="NZ_CBCRXL010000076.1"/>
</dbReference>
<organism evidence="2 3">
    <name type="scientific">Paenibacillus larvae</name>
    <dbReference type="NCBI Taxonomy" id="1464"/>
    <lineage>
        <taxon>Bacteria</taxon>
        <taxon>Bacillati</taxon>
        <taxon>Bacillota</taxon>
        <taxon>Bacilli</taxon>
        <taxon>Bacillales</taxon>
        <taxon>Paenibacillaceae</taxon>
        <taxon>Paenibacillus</taxon>
    </lineage>
</organism>
<dbReference type="EMBL" id="JARQGV010000004">
    <property type="protein sequence ID" value="MDT2250425.1"/>
    <property type="molecule type" value="Genomic_DNA"/>
</dbReference>
<dbReference type="PANTHER" id="PTHR30514:SF10">
    <property type="entry name" value="MURR_RPIR FAMILY TRANSCRIPTIONAL REGULATOR"/>
    <property type="match status" value="1"/>
</dbReference>
<comment type="caution">
    <text evidence="2">The sequence shown here is derived from an EMBL/GenBank/DDBJ whole genome shotgun (WGS) entry which is preliminary data.</text>
</comment>
<sequence length="93" mass="10447">MVDRNDLVVFISSSGKTQTFTKIAEKLKYRNTETVAITNTVDSLLNKQVTVSLSANVERVKFAGYDLTARSTLLVLIDIIFESYLMQKLGKNQ</sequence>
<dbReference type="AlphaFoldDB" id="A0AAP5N1N4"/>